<protein>
    <recommendedName>
        <fullName evidence="1">F-box domain-containing protein</fullName>
    </recommendedName>
</protein>
<dbReference type="CDD" id="cd22157">
    <property type="entry name" value="F-box_AtFBW1-like"/>
    <property type="match status" value="1"/>
</dbReference>
<organism evidence="2 3">
    <name type="scientific">Saponaria officinalis</name>
    <name type="common">Common soapwort</name>
    <name type="synonym">Lychnis saponaria</name>
    <dbReference type="NCBI Taxonomy" id="3572"/>
    <lineage>
        <taxon>Eukaryota</taxon>
        <taxon>Viridiplantae</taxon>
        <taxon>Streptophyta</taxon>
        <taxon>Embryophyta</taxon>
        <taxon>Tracheophyta</taxon>
        <taxon>Spermatophyta</taxon>
        <taxon>Magnoliopsida</taxon>
        <taxon>eudicotyledons</taxon>
        <taxon>Gunneridae</taxon>
        <taxon>Pentapetalae</taxon>
        <taxon>Caryophyllales</taxon>
        <taxon>Caryophyllaceae</taxon>
        <taxon>Caryophylleae</taxon>
        <taxon>Saponaria</taxon>
    </lineage>
</organism>
<name>A0AAW1JAS2_SAPOF</name>
<dbReference type="InterPro" id="IPR013187">
    <property type="entry name" value="F-box-assoc_dom_typ3"/>
</dbReference>
<comment type="caution">
    <text evidence="2">The sequence shown here is derived from an EMBL/GenBank/DDBJ whole genome shotgun (WGS) entry which is preliminary data.</text>
</comment>
<reference evidence="2" key="1">
    <citation type="submission" date="2024-03" db="EMBL/GenBank/DDBJ databases">
        <title>WGS assembly of Saponaria officinalis var. Norfolk2.</title>
        <authorList>
            <person name="Jenkins J."/>
            <person name="Shu S."/>
            <person name="Grimwood J."/>
            <person name="Barry K."/>
            <person name="Goodstein D."/>
            <person name="Schmutz J."/>
            <person name="Leebens-Mack J."/>
            <person name="Osbourn A."/>
        </authorList>
    </citation>
    <scope>NUCLEOTIDE SEQUENCE [LARGE SCALE GENOMIC DNA]</scope>
    <source>
        <strain evidence="2">JIC</strain>
    </source>
</reference>
<feature type="domain" description="F-box" evidence="1">
    <location>
        <begin position="1"/>
        <end position="44"/>
    </location>
</feature>
<dbReference type="InterPro" id="IPR050796">
    <property type="entry name" value="SCF_F-box_component"/>
</dbReference>
<dbReference type="PANTHER" id="PTHR31672:SF13">
    <property type="entry name" value="F-BOX PROTEIN CPR30-LIKE"/>
    <property type="match status" value="1"/>
</dbReference>
<gene>
    <name evidence="2" type="ORF">RND81_08G201100</name>
</gene>
<dbReference type="SUPFAM" id="SSF81383">
    <property type="entry name" value="F-box domain"/>
    <property type="match status" value="1"/>
</dbReference>
<dbReference type="EMBL" id="JBDFQZ010000008">
    <property type="protein sequence ID" value="KAK9699876.1"/>
    <property type="molecule type" value="Genomic_DNA"/>
</dbReference>
<dbReference type="Pfam" id="PF00646">
    <property type="entry name" value="F-box"/>
    <property type="match status" value="1"/>
</dbReference>
<dbReference type="InterPro" id="IPR017451">
    <property type="entry name" value="F-box-assoc_interact_dom"/>
</dbReference>
<dbReference type="AlphaFoldDB" id="A0AAW1JAS2"/>
<dbReference type="InterPro" id="IPR001810">
    <property type="entry name" value="F-box_dom"/>
</dbReference>
<dbReference type="NCBIfam" id="TIGR01640">
    <property type="entry name" value="F_box_assoc_1"/>
    <property type="match status" value="1"/>
</dbReference>
<dbReference type="SUPFAM" id="SSF50965">
    <property type="entry name" value="Galactose oxidase, central domain"/>
    <property type="match status" value="1"/>
</dbReference>
<dbReference type="PROSITE" id="PS50181">
    <property type="entry name" value="FBOX"/>
    <property type="match status" value="1"/>
</dbReference>
<sequence>MAERLPTDIIADILSRLPPKPLCRFKTVAKSWNSLINSQIFIKLHLTQTLKSNPNLVICHDSLSIAEFYAGKLRFSAVDHPVKHLPDFPTVQLIGSCNGILCISDRFKKTVFFYNPSTKTHRLIPPVPSRIPEGEHPLETHFNPFVYKQFDHIVAFGFGYDSGSDDYKLLRIIECYEDRVQICREVRVYSLRSNSWKNVNEKVYNHPHQQMDGVHINGVLYFAVSDVNGVPFTKCFDLRTENFSVFDMFKYDKSFDKFSFVLVELGGCFAVMANYSKHDLYMQFGWRLVCADLWVMKENGKKESWVRLFRISDPSRIGSMTHIRPVVYSKDGGRILLELDGSKFGWFDWCSNKFERVKASGLSSKDSPFDTYTFVPSIVSLRTDEDRAKDKRKATGKAVPKKNITKKNLDGFLSTGFKLRL</sequence>
<keyword evidence="3" id="KW-1185">Reference proteome</keyword>
<dbReference type="InterPro" id="IPR036047">
    <property type="entry name" value="F-box-like_dom_sf"/>
</dbReference>
<dbReference type="Gene3D" id="1.20.1280.50">
    <property type="match status" value="1"/>
</dbReference>
<dbReference type="Pfam" id="PF08268">
    <property type="entry name" value="FBA_3"/>
    <property type="match status" value="1"/>
</dbReference>
<evidence type="ECO:0000313" key="3">
    <source>
        <dbReference type="Proteomes" id="UP001443914"/>
    </source>
</evidence>
<dbReference type="SMART" id="SM00256">
    <property type="entry name" value="FBOX"/>
    <property type="match status" value="1"/>
</dbReference>
<evidence type="ECO:0000259" key="1">
    <source>
        <dbReference type="PROSITE" id="PS50181"/>
    </source>
</evidence>
<proteinExistence type="predicted"/>
<evidence type="ECO:0000313" key="2">
    <source>
        <dbReference type="EMBL" id="KAK9699876.1"/>
    </source>
</evidence>
<dbReference type="InterPro" id="IPR011043">
    <property type="entry name" value="Gal_Oxase/kelch_b-propeller"/>
</dbReference>
<dbReference type="Proteomes" id="UP001443914">
    <property type="component" value="Unassembled WGS sequence"/>
</dbReference>
<accession>A0AAW1JAS2</accession>
<dbReference type="PANTHER" id="PTHR31672">
    <property type="entry name" value="BNACNNG10540D PROTEIN"/>
    <property type="match status" value="1"/>
</dbReference>